<keyword evidence="1" id="KW-1133">Transmembrane helix</keyword>
<reference evidence="2 3" key="1">
    <citation type="journal article" date="2012" name="BMC Genomics">
        <title>Comparative genomics of the white-rot fungi, Phanerochaete carnosa and P. chrysosporium, to elucidate the genetic basis of the distinct wood types they colonize.</title>
        <authorList>
            <person name="Suzuki H."/>
            <person name="MacDonald J."/>
            <person name="Syed K."/>
            <person name="Salamov A."/>
            <person name="Hori C."/>
            <person name="Aerts A."/>
            <person name="Henrissat B."/>
            <person name="Wiebenga A."/>
            <person name="vanKuyk P.A."/>
            <person name="Barry K."/>
            <person name="Lindquist E."/>
            <person name="LaButti K."/>
            <person name="Lapidus A."/>
            <person name="Lucas S."/>
            <person name="Coutinho P."/>
            <person name="Gong Y."/>
            <person name="Samejima M."/>
            <person name="Mahadevan R."/>
            <person name="Abou-Zaid M."/>
            <person name="de Vries R.P."/>
            <person name="Igarashi K."/>
            <person name="Yadav J.S."/>
            <person name="Grigoriev I.V."/>
            <person name="Master E.R."/>
        </authorList>
    </citation>
    <scope>NUCLEOTIDE SEQUENCE [LARGE SCALE GENOMIC DNA]</scope>
    <source>
        <strain evidence="2 3">HHB-10118-sp</strain>
    </source>
</reference>
<dbReference type="Proteomes" id="UP000008370">
    <property type="component" value="Unassembled WGS sequence"/>
</dbReference>
<dbReference type="KEGG" id="pco:PHACADRAFT_189446"/>
<proteinExistence type="predicted"/>
<dbReference type="EMBL" id="JH930468">
    <property type="protein sequence ID" value="EKM60305.1"/>
    <property type="molecule type" value="Genomic_DNA"/>
</dbReference>
<keyword evidence="1" id="KW-0472">Membrane</keyword>
<evidence type="ECO:0000313" key="3">
    <source>
        <dbReference type="Proteomes" id="UP000008370"/>
    </source>
</evidence>
<evidence type="ECO:0000256" key="1">
    <source>
        <dbReference type="SAM" id="Phobius"/>
    </source>
</evidence>
<evidence type="ECO:0000313" key="2">
    <source>
        <dbReference type="EMBL" id="EKM60305.1"/>
    </source>
</evidence>
<feature type="transmembrane region" description="Helical" evidence="1">
    <location>
        <begin position="74"/>
        <end position="95"/>
    </location>
</feature>
<feature type="transmembrane region" description="Helical" evidence="1">
    <location>
        <begin position="14"/>
        <end position="38"/>
    </location>
</feature>
<feature type="transmembrane region" description="Helical" evidence="1">
    <location>
        <begin position="50"/>
        <end position="68"/>
    </location>
</feature>
<keyword evidence="3" id="KW-1185">Reference proteome</keyword>
<dbReference type="STRING" id="650164.K5WLM8"/>
<dbReference type="HOGENOM" id="CLU_044614_3_1_1"/>
<organism evidence="2 3">
    <name type="scientific">Phanerochaete carnosa (strain HHB-10118-sp)</name>
    <name type="common">White-rot fungus</name>
    <name type="synonym">Peniophora carnosa</name>
    <dbReference type="NCBI Taxonomy" id="650164"/>
    <lineage>
        <taxon>Eukaryota</taxon>
        <taxon>Fungi</taxon>
        <taxon>Dikarya</taxon>
        <taxon>Basidiomycota</taxon>
        <taxon>Agaricomycotina</taxon>
        <taxon>Agaricomycetes</taxon>
        <taxon>Polyporales</taxon>
        <taxon>Phanerochaetaceae</taxon>
        <taxon>Phanerochaete</taxon>
    </lineage>
</organism>
<dbReference type="AlphaFoldDB" id="K5WLM8"/>
<name>K5WLM8_PHACS</name>
<dbReference type="InParanoid" id="K5WLM8"/>
<protein>
    <submittedName>
        <fullName evidence="2">Uncharacterized protein</fullName>
    </submittedName>
</protein>
<feature type="transmembrane region" description="Helical" evidence="1">
    <location>
        <begin position="149"/>
        <end position="172"/>
    </location>
</feature>
<accession>K5WLM8</accession>
<keyword evidence="1" id="KW-0812">Transmembrane</keyword>
<feature type="transmembrane region" description="Helical" evidence="1">
    <location>
        <begin position="193"/>
        <end position="217"/>
    </location>
</feature>
<feature type="transmembrane region" description="Helical" evidence="1">
    <location>
        <begin position="116"/>
        <end position="137"/>
    </location>
</feature>
<gene>
    <name evidence="2" type="ORF">PHACADRAFT_189446</name>
</gene>
<dbReference type="RefSeq" id="XP_007389776.1">
    <property type="nucleotide sequence ID" value="XM_007389714.1"/>
</dbReference>
<sequence length="230" mass="25331">MSVPVLSFDISSSMAFLVGTWVEGPLFGLNIAIYIAYIRILSKDITTQEKLLIAVATFQIVVATAHFITTILDLIGGFITHYIVSSFLFTTNYVIGDAILAWRCYIVWGQNQFIRTFFLVIVTGAFIAGYANIGHIAALSKTQAVFVVYHWTVASFAISLGIQISATLLIVWKIWRTTSWASPASGHRERLTFLWIIIESGALLATATVAVLVMFVLHMNAGAIVSYILT</sequence>
<dbReference type="GeneID" id="18910585"/>
<dbReference type="OrthoDB" id="2736259at2759"/>